<evidence type="ECO:0000313" key="25">
    <source>
        <dbReference type="EMBL" id="TWW77304.1"/>
    </source>
</evidence>
<evidence type="ECO:0000256" key="24">
    <source>
        <dbReference type="SAM" id="Phobius"/>
    </source>
</evidence>
<proteinExistence type="inferred from homology"/>
<feature type="transmembrane region" description="Helical" evidence="24">
    <location>
        <begin position="500"/>
        <end position="519"/>
    </location>
</feature>
<evidence type="ECO:0000256" key="12">
    <source>
        <dbReference type="ARBA" id="ARBA00022989"/>
    </source>
</evidence>
<feature type="transmembrane region" description="Helical" evidence="24">
    <location>
        <begin position="346"/>
        <end position="366"/>
    </location>
</feature>
<evidence type="ECO:0000256" key="5">
    <source>
        <dbReference type="ARBA" id="ARBA00022448"/>
    </source>
</evidence>
<evidence type="ECO:0000256" key="20">
    <source>
        <dbReference type="ARBA" id="ARBA00042514"/>
    </source>
</evidence>
<dbReference type="GO" id="GO:0015293">
    <property type="term" value="F:symporter activity"/>
    <property type="evidence" value="ECO:0007669"/>
    <property type="project" value="UniProtKB-KW"/>
</dbReference>
<dbReference type="Proteomes" id="UP000324091">
    <property type="component" value="Chromosome 12"/>
</dbReference>
<keyword evidence="26" id="KW-1185">Reference proteome</keyword>
<keyword evidence="10" id="KW-0769">Symport</keyword>
<evidence type="ECO:0000256" key="3">
    <source>
        <dbReference type="ARBA" id="ARBA00004496"/>
    </source>
</evidence>
<keyword evidence="7" id="KW-0963">Cytoplasm</keyword>
<keyword evidence="5" id="KW-0813">Transport</keyword>
<feature type="transmembrane region" description="Helical" evidence="24">
    <location>
        <begin position="445"/>
        <end position="464"/>
    </location>
</feature>
<dbReference type="InterPro" id="IPR036259">
    <property type="entry name" value="MFS_trans_sf"/>
</dbReference>
<dbReference type="GO" id="GO:0016324">
    <property type="term" value="C:apical plasma membrane"/>
    <property type="evidence" value="ECO:0007669"/>
    <property type="project" value="UniProtKB-SubCell"/>
</dbReference>
<feature type="transmembrane region" description="Helical" evidence="24">
    <location>
        <begin position="278"/>
        <end position="301"/>
    </location>
</feature>
<comment type="catalytic activity">
    <reaction evidence="21">
        <text>pemetrexed(in) + H(+)(in) = pemetrexed(out) + H(+)(out)</text>
        <dbReference type="Rhea" id="RHEA:70171"/>
        <dbReference type="ChEBI" id="CHEBI:15378"/>
        <dbReference type="ChEBI" id="CHEBI:63724"/>
    </reaction>
</comment>
<feature type="transmembrane region" description="Helical" evidence="24">
    <location>
        <begin position="252"/>
        <end position="272"/>
    </location>
</feature>
<keyword evidence="13 24" id="KW-0472">Membrane</keyword>
<feature type="transmembrane region" description="Helical" evidence="24">
    <location>
        <begin position="409"/>
        <end position="433"/>
    </location>
</feature>
<protein>
    <recommendedName>
        <fullName evidence="19">Proton-coupled folate transporter</fullName>
    </recommendedName>
    <alternativeName>
        <fullName evidence="20">Solute carrier family 46 member 1</fullName>
    </alternativeName>
</protein>
<evidence type="ECO:0000256" key="22">
    <source>
        <dbReference type="ARBA" id="ARBA00047850"/>
    </source>
</evidence>
<evidence type="ECO:0000256" key="9">
    <source>
        <dbReference type="ARBA" id="ARBA00022753"/>
    </source>
</evidence>
<comment type="catalytic activity">
    <reaction evidence="17">
        <text>folate(in) + H(+)(in) = folate(out) + H(+)(out)</text>
        <dbReference type="Rhea" id="RHEA:70159"/>
        <dbReference type="ChEBI" id="CHEBI:15378"/>
        <dbReference type="ChEBI" id="CHEBI:62501"/>
    </reaction>
</comment>
<evidence type="ECO:0000256" key="8">
    <source>
        <dbReference type="ARBA" id="ARBA00022692"/>
    </source>
</evidence>
<keyword evidence="6" id="KW-1003">Cell membrane</keyword>
<evidence type="ECO:0000256" key="17">
    <source>
        <dbReference type="ARBA" id="ARBA00036250"/>
    </source>
</evidence>
<dbReference type="EMBL" id="RHFK02000004">
    <property type="protein sequence ID" value="TWW77304.1"/>
    <property type="molecule type" value="Genomic_DNA"/>
</dbReference>
<evidence type="ECO:0000313" key="26">
    <source>
        <dbReference type="Proteomes" id="UP000324091"/>
    </source>
</evidence>
<evidence type="ECO:0000256" key="14">
    <source>
        <dbReference type="ARBA" id="ARBA00023157"/>
    </source>
</evidence>
<organism evidence="25 26">
    <name type="scientific">Takifugu flavidus</name>
    <name type="common">sansaifugu</name>
    <dbReference type="NCBI Taxonomy" id="433684"/>
    <lineage>
        <taxon>Eukaryota</taxon>
        <taxon>Metazoa</taxon>
        <taxon>Chordata</taxon>
        <taxon>Craniata</taxon>
        <taxon>Vertebrata</taxon>
        <taxon>Euteleostomi</taxon>
        <taxon>Actinopterygii</taxon>
        <taxon>Neopterygii</taxon>
        <taxon>Teleostei</taxon>
        <taxon>Neoteleostei</taxon>
        <taxon>Acanthomorphata</taxon>
        <taxon>Eupercaria</taxon>
        <taxon>Tetraodontiformes</taxon>
        <taxon>Tetradontoidea</taxon>
        <taxon>Tetraodontidae</taxon>
        <taxon>Takifugu</taxon>
    </lineage>
</organism>
<evidence type="ECO:0000256" key="2">
    <source>
        <dbReference type="ARBA" id="ARBA00004424"/>
    </source>
</evidence>
<dbReference type="InterPro" id="IPR011701">
    <property type="entry name" value="MFS"/>
</dbReference>
<comment type="caution">
    <text evidence="25">The sequence shown here is derived from an EMBL/GenBank/DDBJ whole genome shotgun (WGS) entry which is preliminary data.</text>
</comment>
<evidence type="ECO:0000256" key="18">
    <source>
        <dbReference type="ARBA" id="ARBA00038227"/>
    </source>
</evidence>
<evidence type="ECO:0000256" key="1">
    <source>
        <dbReference type="ARBA" id="ARBA00004337"/>
    </source>
</evidence>
<evidence type="ECO:0000256" key="4">
    <source>
        <dbReference type="ARBA" id="ARBA00004554"/>
    </source>
</evidence>
<evidence type="ECO:0000256" key="16">
    <source>
        <dbReference type="ARBA" id="ARBA00036193"/>
    </source>
</evidence>
<feature type="region of interest" description="Disordered" evidence="23">
    <location>
        <begin position="114"/>
        <end position="142"/>
    </location>
</feature>
<evidence type="ECO:0000256" key="19">
    <source>
        <dbReference type="ARBA" id="ARBA00040650"/>
    </source>
</evidence>
<dbReference type="Gene3D" id="1.20.1250.20">
    <property type="entry name" value="MFS general substrate transporter like domains"/>
    <property type="match status" value="1"/>
</dbReference>
<feature type="transmembrane region" description="Helical" evidence="24">
    <location>
        <begin position="313"/>
        <end position="334"/>
    </location>
</feature>
<comment type="similarity">
    <text evidence="18">Belongs to the major facilitator superfamily. SLC46A family.</text>
</comment>
<evidence type="ECO:0000256" key="10">
    <source>
        <dbReference type="ARBA" id="ARBA00022847"/>
    </source>
</evidence>
<feature type="transmembrane region" description="Helical" evidence="24">
    <location>
        <begin position="221"/>
        <end position="240"/>
    </location>
</feature>
<dbReference type="PANTHER" id="PTHR23507">
    <property type="entry name" value="ZGC:174356"/>
    <property type="match status" value="1"/>
</dbReference>
<dbReference type="Pfam" id="PF07690">
    <property type="entry name" value="MFS_1"/>
    <property type="match status" value="1"/>
</dbReference>
<keyword evidence="11" id="KW-0290">Folate-binding</keyword>
<evidence type="ECO:0000256" key="13">
    <source>
        <dbReference type="ARBA" id="ARBA00023136"/>
    </source>
</evidence>
<gene>
    <name evidence="25" type="ORF">D4764_12G0006940</name>
</gene>
<reference evidence="25 26" key="1">
    <citation type="submission" date="2019-04" db="EMBL/GenBank/DDBJ databases">
        <title>Chromosome genome assembly for Takifugu flavidus.</title>
        <authorList>
            <person name="Xiao S."/>
        </authorList>
    </citation>
    <scope>NUCLEOTIDE SEQUENCE [LARGE SCALE GENOMIC DNA]</scope>
    <source>
        <strain evidence="25">HTHZ2018</strain>
        <tissue evidence="25">Muscle</tissue>
    </source>
</reference>
<evidence type="ECO:0000256" key="6">
    <source>
        <dbReference type="ARBA" id="ARBA00022475"/>
    </source>
</evidence>
<dbReference type="SUPFAM" id="SSF103473">
    <property type="entry name" value="MFS general substrate transporter"/>
    <property type="match status" value="1"/>
</dbReference>
<keyword evidence="9" id="KW-0967">Endosome</keyword>
<evidence type="ECO:0000256" key="7">
    <source>
        <dbReference type="ARBA" id="ARBA00022490"/>
    </source>
</evidence>
<name>A0A5C6PBX4_9TELE</name>
<keyword evidence="12 24" id="KW-1133">Transmembrane helix</keyword>
<comment type="catalytic activity">
    <reaction evidence="16">
        <text>(6S)-5-methyl-5,6,7,8-tetrahydrofolate(in) + H(+)(in) = (6S)-5-methyl-5,6,7,8-tetrahydrofolate(out) + H(+)(out)</text>
        <dbReference type="Rhea" id="RHEA:70167"/>
        <dbReference type="ChEBI" id="CHEBI:15378"/>
        <dbReference type="ChEBI" id="CHEBI:18608"/>
    </reaction>
</comment>
<evidence type="ECO:0000256" key="15">
    <source>
        <dbReference type="ARBA" id="ARBA00023180"/>
    </source>
</evidence>
<evidence type="ECO:0000256" key="23">
    <source>
        <dbReference type="SAM" id="MobiDB-lite"/>
    </source>
</evidence>
<feature type="transmembrane region" description="Helical" evidence="24">
    <location>
        <begin position="558"/>
        <end position="577"/>
    </location>
</feature>
<keyword evidence="15" id="KW-0325">Glycoprotein</keyword>
<keyword evidence="8 24" id="KW-0812">Transmembrane</keyword>
<accession>A0A5C6PBX4</accession>
<dbReference type="AlphaFoldDB" id="A0A5C6PBX4"/>
<dbReference type="GO" id="GO:0005542">
    <property type="term" value="F:folic acid binding"/>
    <property type="evidence" value="ECO:0007669"/>
    <property type="project" value="UniProtKB-KW"/>
</dbReference>
<feature type="transmembrane region" description="Helical" evidence="24">
    <location>
        <begin position="531"/>
        <end position="552"/>
    </location>
</feature>
<sequence length="583" mass="63586">MEAGPDVPNTCFTRPPYGIKGSRVTVQPVMFLTNFCLTMTKPTNHAVSLVACQQYYASRRTSKCSNVSLPPTLFKKWKFFKVLGSRVPGRVLWSCLLLPAGGVEESQLVDMNESDRASILSSETPAPTGDDDARTDGTNNATKTACFKPPPYKLCSFITVEPLILLTNVAVTTTSSLTTQYIYEVVSAEVGYNGSKTSGCSNVSLPLDPLQEEVDTLSAHWNLYMNLGVFSVGLLSVPLLGSWSDIAGRRPVLLLCSLGFTLQALLYILVIYLRLPVFYFVIGKVISGLFGDSNILMAISYSYVAVNIDEKSLTLRLIILEACLGISGMVASIIGGEWLKAQGYLYPYWFTLAVHLTSILYMYLFVCESIVPDKSAKLFSIDNYKACWRLLSRGGSVSGQGGRFQRSRLWLYLLSAILIMTTNTGTSSLYVLYELTSPLCWGPDLIGYGSAVQNIAYLVSLLALKVMQSCISESSIAVMGLISTILGQVVFSVANTTALMFTGYVVSLMYIVPIAVLKSKMSKMVSPSEQGVMFSVIGFLESLLVLVSLSIFNNLYPATLSFMKGFSFLFAAIVLLIPSGIFG</sequence>
<dbReference type="GO" id="GO:0016323">
    <property type="term" value="C:basolateral plasma membrane"/>
    <property type="evidence" value="ECO:0007669"/>
    <property type="project" value="UniProtKB-SubCell"/>
</dbReference>
<dbReference type="PANTHER" id="PTHR23507:SF2">
    <property type="entry name" value="PROTON-COUPLED FOLATE TRANSPORTER"/>
    <property type="match status" value="1"/>
</dbReference>
<evidence type="ECO:0000256" key="21">
    <source>
        <dbReference type="ARBA" id="ARBA00047769"/>
    </source>
</evidence>
<keyword evidence="14" id="KW-1015">Disulfide bond</keyword>
<dbReference type="GO" id="GO:0010008">
    <property type="term" value="C:endosome membrane"/>
    <property type="evidence" value="ECO:0007669"/>
    <property type="project" value="UniProtKB-SubCell"/>
</dbReference>
<evidence type="ECO:0000256" key="11">
    <source>
        <dbReference type="ARBA" id="ARBA00022954"/>
    </source>
</evidence>
<comment type="catalytic activity">
    <reaction evidence="22">
        <text>methotrexate(in) + H(+)(in) = methotrexate(out) + H(+)(out)</text>
        <dbReference type="Rhea" id="RHEA:70163"/>
        <dbReference type="ChEBI" id="CHEBI:15378"/>
        <dbReference type="ChEBI" id="CHEBI:50681"/>
    </reaction>
</comment>
<comment type="subcellular location">
    <subcellularLocation>
        <location evidence="2">Apical cell membrane</location>
        <topology evidence="2">Multi-pass membrane protein</topology>
    </subcellularLocation>
    <subcellularLocation>
        <location evidence="4">Basolateral cell membrane</location>
        <topology evidence="4">Multi-pass membrane protein</topology>
    </subcellularLocation>
    <subcellularLocation>
        <location evidence="3">Cytoplasm</location>
    </subcellularLocation>
    <subcellularLocation>
        <location evidence="1">Endosome membrane</location>
        <topology evidence="1">Multi-pass membrane protein</topology>
    </subcellularLocation>
</comment>